<evidence type="ECO:0000313" key="8">
    <source>
        <dbReference type="Proteomes" id="UP000504621"/>
    </source>
</evidence>
<organism evidence="8 9">
    <name type="scientific">Herrania umbratica</name>
    <dbReference type="NCBI Taxonomy" id="108875"/>
    <lineage>
        <taxon>Eukaryota</taxon>
        <taxon>Viridiplantae</taxon>
        <taxon>Streptophyta</taxon>
        <taxon>Embryophyta</taxon>
        <taxon>Tracheophyta</taxon>
        <taxon>Spermatophyta</taxon>
        <taxon>Magnoliopsida</taxon>
        <taxon>eudicotyledons</taxon>
        <taxon>Gunneridae</taxon>
        <taxon>Pentapetalae</taxon>
        <taxon>rosids</taxon>
        <taxon>malvids</taxon>
        <taxon>Malvales</taxon>
        <taxon>Malvaceae</taxon>
        <taxon>Byttnerioideae</taxon>
        <taxon>Herrania</taxon>
    </lineage>
</organism>
<proteinExistence type="inferred from homology"/>
<feature type="transmembrane region" description="Helical" evidence="6">
    <location>
        <begin position="40"/>
        <end position="63"/>
    </location>
</feature>
<gene>
    <name evidence="9" type="primary">LOC110428019</name>
</gene>
<dbReference type="GO" id="GO:0016020">
    <property type="term" value="C:membrane"/>
    <property type="evidence" value="ECO:0007669"/>
    <property type="project" value="UniProtKB-SubCell"/>
</dbReference>
<dbReference type="PANTHER" id="PTHR31218">
    <property type="entry name" value="WAT1-RELATED PROTEIN"/>
    <property type="match status" value="1"/>
</dbReference>
<evidence type="ECO:0000256" key="2">
    <source>
        <dbReference type="ARBA" id="ARBA00007635"/>
    </source>
</evidence>
<feature type="transmembrane region" description="Helical" evidence="6">
    <location>
        <begin position="75"/>
        <end position="97"/>
    </location>
</feature>
<feature type="transmembrane region" description="Helical" evidence="6">
    <location>
        <begin position="216"/>
        <end position="238"/>
    </location>
</feature>
<dbReference type="Pfam" id="PF00892">
    <property type="entry name" value="EamA"/>
    <property type="match status" value="1"/>
</dbReference>
<evidence type="ECO:0000256" key="4">
    <source>
        <dbReference type="ARBA" id="ARBA00022989"/>
    </source>
</evidence>
<dbReference type="InterPro" id="IPR000620">
    <property type="entry name" value="EamA_dom"/>
</dbReference>
<keyword evidence="8" id="KW-1185">Reference proteome</keyword>
<reference evidence="9" key="1">
    <citation type="submission" date="2025-08" db="UniProtKB">
        <authorList>
            <consortium name="RefSeq"/>
        </authorList>
    </citation>
    <scope>IDENTIFICATION</scope>
    <source>
        <tissue evidence="9">Leaf</tissue>
    </source>
</reference>
<dbReference type="SUPFAM" id="SSF103481">
    <property type="entry name" value="Multidrug resistance efflux transporter EmrE"/>
    <property type="match status" value="2"/>
</dbReference>
<feature type="transmembrane region" description="Helical" evidence="6">
    <location>
        <begin position="103"/>
        <end position="123"/>
    </location>
</feature>
<evidence type="ECO:0000256" key="1">
    <source>
        <dbReference type="ARBA" id="ARBA00004141"/>
    </source>
</evidence>
<keyword evidence="5 6" id="KW-0472">Membrane</keyword>
<comment type="subcellular location">
    <subcellularLocation>
        <location evidence="1 6">Membrane</location>
        <topology evidence="1 6">Multi-pass membrane protein</topology>
    </subcellularLocation>
</comment>
<dbReference type="GeneID" id="110428019"/>
<name>A0A6J1BM80_9ROSI</name>
<feature type="transmembrane region" description="Helical" evidence="6">
    <location>
        <begin position="280"/>
        <end position="301"/>
    </location>
</feature>
<comment type="similarity">
    <text evidence="2 6">Belongs to the drug/metabolite transporter (DMT) superfamily. Plant drug/metabolite exporter (P-DME) (TC 2.A.7.4) family.</text>
</comment>
<evidence type="ECO:0000256" key="6">
    <source>
        <dbReference type="RuleBase" id="RU363077"/>
    </source>
</evidence>
<dbReference type="OrthoDB" id="1727045at2759"/>
<evidence type="ECO:0000256" key="5">
    <source>
        <dbReference type="ARBA" id="ARBA00023136"/>
    </source>
</evidence>
<keyword evidence="4 6" id="KW-1133">Transmembrane helix</keyword>
<evidence type="ECO:0000256" key="3">
    <source>
        <dbReference type="ARBA" id="ARBA00022692"/>
    </source>
</evidence>
<evidence type="ECO:0000259" key="7">
    <source>
        <dbReference type="Pfam" id="PF00892"/>
    </source>
</evidence>
<feature type="transmembrane region" description="Helical" evidence="6">
    <location>
        <begin position="250"/>
        <end position="273"/>
    </location>
</feature>
<feature type="transmembrane region" description="Helical" evidence="6">
    <location>
        <begin position="135"/>
        <end position="155"/>
    </location>
</feature>
<feature type="transmembrane region" description="Helical" evidence="6">
    <location>
        <begin position="336"/>
        <end position="357"/>
    </location>
</feature>
<dbReference type="InterPro" id="IPR037185">
    <property type="entry name" value="EmrE-like"/>
</dbReference>
<keyword evidence="3 6" id="KW-0812">Transmembrane</keyword>
<dbReference type="InterPro" id="IPR030184">
    <property type="entry name" value="WAT1-related"/>
</dbReference>
<feature type="transmembrane region" description="Helical" evidence="6">
    <location>
        <begin position="184"/>
        <end position="204"/>
    </location>
</feature>
<dbReference type="RefSeq" id="XP_021299364.1">
    <property type="nucleotide sequence ID" value="XM_021443689.1"/>
</dbReference>
<feature type="domain" description="EamA" evidence="7">
    <location>
        <begin position="21"/>
        <end position="153"/>
    </location>
</feature>
<dbReference type="GO" id="GO:0022857">
    <property type="term" value="F:transmembrane transporter activity"/>
    <property type="evidence" value="ECO:0007669"/>
    <property type="project" value="InterPro"/>
</dbReference>
<evidence type="ECO:0000313" key="9">
    <source>
        <dbReference type="RefSeq" id="XP_021299364.1"/>
    </source>
</evidence>
<sequence>MALEYFRKEVLPCTAMVAVECTSVGSKILFKAATLRGMSYYVFITYSYVVATFILLPFTLIFRSTAVLPQLKFPLISRICLFGLIGFVAHMCGYKGIEYGSPTLASAISSLTPAFTFILAIIFRMENGELRSSSTQAKIIGTIASISGALVIIFYKGPEVFSSPTLTPSSSVSYWPLESSQSNWATGGLLLAVEYLLASICYIIQTQVMKIYPAELIVVFCYNLCGTIISAPVCLLAESSLSAWRLRPSIAKVAVVYSGFTGTFLGVLVHIWGLRVKGPVYVALFMPLSIPIAAVLSAIFLGDTLHLGRYKNSLLILAESFKKLLFTYTQFATLDLNSKFCSVIGAVILSVGFYAVIWGKAKEKMADSGFSSLASSSQAPLLQTQCNEARTQ</sequence>
<dbReference type="Proteomes" id="UP000504621">
    <property type="component" value="Unplaced"/>
</dbReference>
<accession>A0A6J1BM80</accession>
<protein>
    <recommendedName>
        <fullName evidence="6">WAT1-related protein</fullName>
    </recommendedName>
</protein>
<dbReference type="AlphaFoldDB" id="A0A6J1BM80"/>